<evidence type="ECO:0000313" key="7">
    <source>
        <dbReference type="EMBL" id="MET2825636.1"/>
    </source>
</evidence>
<dbReference type="SUPFAM" id="SSF50129">
    <property type="entry name" value="GroES-like"/>
    <property type="match status" value="1"/>
</dbReference>
<evidence type="ECO:0000256" key="3">
    <source>
        <dbReference type="ARBA" id="ARBA00023002"/>
    </source>
</evidence>
<dbReference type="PANTHER" id="PTHR43401:SF2">
    <property type="entry name" value="L-THREONINE 3-DEHYDROGENASE"/>
    <property type="match status" value="1"/>
</dbReference>
<dbReference type="InterPro" id="IPR050129">
    <property type="entry name" value="Zn_alcohol_dh"/>
</dbReference>
<evidence type="ECO:0000256" key="2">
    <source>
        <dbReference type="ARBA" id="ARBA00022833"/>
    </source>
</evidence>
<dbReference type="Gene3D" id="3.90.180.10">
    <property type="entry name" value="Medium-chain alcohol dehydrogenases, catalytic domain"/>
    <property type="match status" value="1"/>
</dbReference>
<name>A0ABV2D6H9_9HYPH</name>
<organism evidence="7 8">
    <name type="scientific">Mesorhizobium shangrilense</name>
    <dbReference type="NCBI Taxonomy" id="460060"/>
    <lineage>
        <taxon>Bacteria</taxon>
        <taxon>Pseudomonadati</taxon>
        <taxon>Pseudomonadota</taxon>
        <taxon>Alphaproteobacteria</taxon>
        <taxon>Hyphomicrobiales</taxon>
        <taxon>Phyllobacteriaceae</taxon>
        <taxon>Mesorhizobium</taxon>
    </lineage>
</organism>
<dbReference type="InterPro" id="IPR002328">
    <property type="entry name" value="ADH_Zn_CS"/>
</dbReference>
<feature type="domain" description="Alcohol dehydrogenase-like N-terminal" evidence="6">
    <location>
        <begin position="24"/>
        <end position="131"/>
    </location>
</feature>
<dbReference type="InterPro" id="IPR036291">
    <property type="entry name" value="NAD(P)-bd_dom_sf"/>
</dbReference>
<keyword evidence="8" id="KW-1185">Reference proteome</keyword>
<keyword evidence="1 4" id="KW-0479">Metal-binding</keyword>
<dbReference type="SUPFAM" id="SSF51735">
    <property type="entry name" value="NAD(P)-binding Rossmann-fold domains"/>
    <property type="match status" value="1"/>
</dbReference>
<dbReference type="InterPro" id="IPR013149">
    <property type="entry name" value="ADH-like_C"/>
</dbReference>
<comment type="cofactor">
    <cofactor evidence="4">
        <name>Zn(2+)</name>
        <dbReference type="ChEBI" id="CHEBI:29105"/>
    </cofactor>
</comment>
<dbReference type="Pfam" id="PF00107">
    <property type="entry name" value="ADH_zinc_N"/>
    <property type="match status" value="1"/>
</dbReference>
<dbReference type="Gene3D" id="3.40.50.720">
    <property type="entry name" value="NAD(P)-binding Rossmann-like Domain"/>
    <property type="match status" value="1"/>
</dbReference>
<dbReference type="PANTHER" id="PTHR43401">
    <property type="entry name" value="L-THREONINE 3-DEHYDROGENASE"/>
    <property type="match status" value="1"/>
</dbReference>
<accession>A0ABV2D6H9</accession>
<dbReference type="Proteomes" id="UP001548832">
    <property type="component" value="Unassembled WGS sequence"/>
</dbReference>
<sequence length="359" mass="36926">MKAIRFTAAGIAGMAELDMPKLTAGHALVRVRAAGLCHTDIEVLHGRYGEGAFPLVPGHEYAGTVEAVADDVTTVRPGDRVAVDPNIPCGHCAACRKGLTNLCAGLKAYGVTENGGFAEFSLVAVDHLHGIGDLSFDTAALAEPLACVLNGLGAAGVEAAEGAPGTALVFGAGPIGLLLALSLKAKGVGKVAVADISEQRLAFAESLGLEPLVSGSQALAARARGFDFVADATGVARVVEGMIGFTADGGTALVFGVCAPDARISVAPFEIFRRQIRLAGSHSLNRNIPQALDILAQDDGTMARLVSHQLPLSEVLPFVAKAGGDPTTMKVQFSAEAYRRRAGKTVASPFGRTVTHLSR</sequence>
<proteinExistence type="inferred from homology"/>
<comment type="similarity">
    <text evidence="4">Belongs to the zinc-containing alcohol dehydrogenase family.</text>
</comment>
<comment type="caution">
    <text evidence="7">The sequence shown here is derived from an EMBL/GenBank/DDBJ whole genome shotgun (WGS) entry which is preliminary data.</text>
</comment>
<evidence type="ECO:0000313" key="8">
    <source>
        <dbReference type="Proteomes" id="UP001548832"/>
    </source>
</evidence>
<evidence type="ECO:0000259" key="5">
    <source>
        <dbReference type="Pfam" id="PF00107"/>
    </source>
</evidence>
<evidence type="ECO:0000259" key="6">
    <source>
        <dbReference type="Pfam" id="PF08240"/>
    </source>
</evidence>
<dbReference type="InterPro" id="IPR013154">
    <property type="entry name" value="ADH-like_N"/>
</dbReference>
<reference evidence="7 8" key="1">
    <citation type="submission" date="2024-06" db="EMBL/GenBank/DDBJ databases">
        <authorList>
            <person name="Kim D.-U."/>
        </authorList>
    </citation>
    <scope>NUCLEOTIDE SEQUENCE [LARGE SCALE GENOMIC DNA]</scope>
    <source>
        <strain evidence="7 8">KACC15460</strain>
    </source>
</reference>
<dbReference type="RefSeq" id="WP_354457723.1">
    <property type="nucleotide sequence ID" value="NZ_JBEWSZ010000001.1"/>
</dbReference>
<keyword evidence="2 4" id="KW-0862">Zinc</keyword>
<dbReference type="EMBL" id="JBEWSZ010000001">
    <property type="protein sequence ID" value="MET2825636.1"/>
    <property type="molecule type" value="Genomic_DNA"/>
</dbReference>
<dbReference type="PROSITE" id="PS00059">
    <property type="entry name" value="ADH_ZINC"/>
    <property type="match status" value="1"/>
</dbReference>
<keyword evidence="3" id="KW-0560">Oxidoreductase</keyword>
<evidence type="ECO:0000256" key="1">
    <source>
        <dbReference type="ARBA" id="ARBA00022723"/>
    </source>
</evidence>
<protein>
    <submittedName>
        <fullName evidence="7">Alcohol dehydrogenase catalytic domain-containing protein</fullName>
    </submittedName>
</protein>
<dbReference type="InterPro" id="IPR011032">
    <property type="entry name" value="GroES-like_sf"/>
</dbReference>
<gene>
    <name evidence="7" type="ORF">ABVQ20_01455</name>
</gene>
<dbReference type="Pfam" id="PF08240">
    <property type="entry name" value="ADH_N"/>
    <property type="match status" value="1"/>
</dbReference>
<feature type="domain" description="Alcohol dehydrogenase-like C-terminal" evidence="5">
    <location>
        <begin position="174"/>
        <end position="296"/>
    </location>
</feature>
<evidence type="ECO:0000256" key="4">
    <source>
        <dbReference type="RuleBase" id="RU361277"/>
    </source>
</evidence>